<keyword evidence="7 9" id="KW-1133">Transmembrane helix</keyword>
<evidence type="ECO:0000256" key="5">
    <source>
        <dbReference type="ARBA" id="ARBA00022750"/>
    </source>
</evidence>
<dbReference type="NCBIfam" id="TIGR00077">
    <property type="entry name" value="lspA"/>
    <property type="match status" value="1"/>
</dbReference>
<keyword evidence="8 9" id="KW-0472">Membrane</keyword>
<keyword evidence="2 9" id="KW-1003">Cell membrane</keyword>
<dbReference type="HAMAP" id="MF_00161">
    <property type="entry name" value="LspA"/>
    <property type="match status" value="1"/>
</dbReference>
<comment type="function">
    <text evidence="9">This protein specifically catalyzes the removal of signal peptides from prolipoproteins.</text>
</comment>
<protein>
    <recommendedName>
        <fullName evidence="9">Lipoprotein signal peptidase</fullName>
        <ecNumber evidence="9">3.4.23.36</ecNumber>
    </recommendedName>
    <alternativeName>
        <fullName evidence="9">Prolipoprotein signal peptidase</fullName>
    </alternativeName>
    <alternativeName>
        <fullName evidence="9">Signal peptidase II</fullName>
        <shortName evidence="9">SPase II</shortName>
    </alternativeName>
</protein>
<dbReference type="InterPro" id="IPR001872">
    <property type="entry name" value="Peptidase_A8"/>
</dbReference>
<dbReference type="PRINTS" id="PR00781">
    <property type="entry name" value="LIPOSIGPTASE"/>
</dbReference>
<dbReference type="PANTHER" id="PTHR33695">
    <property type="entry name" value="LIPOPROTEIN SIGNAL PEPTIDASE"/>
    <property type="match status" value="1"/>
</dbReference>
<evidence type="ECO:0000256" key="9">
    <source>
        <dbReference type="HAMAP-Rule" id="MF_00161"/>
    </source>
</evidence>
<comment type="pathway">
    <text evidence="9">Protein modification; lipoprotein biosynthesis (signal peptide cleavage).</text>
</comment>
<reference evidence="11" key="1">
    <citation type="journal article" date="2020" name="mSystems">
        <title>Genome- and Community-Level Interaction Insights into Carbon Utilization and Element Cycling Functions of Hydrothermarchaeota in Hydrothermal Sediment.</title>
        <authorList>
            <person name="Zhou Z."/>
            <person name="Liu Y."/>
            <person name="Xu W."/>
            <person name="Pan J."/>
            <person name="Luo Z.H."/>
            <person name="Li M."/>
        </authorList>
    </citation>
    <scope>NUCLEOTIDE SEQUENCE</scope>
    <source>
        <strain evidence="11">HyVt-388</strain>
    </source>
</reference>
<evidence type="ECO:0000256" key="10">
    <source>
        <dbReference type="RuleBase" id="RU004181"/>
    </source>
</evidence>
<accession>A0A9C9K0E8</accession>
<comment type="similarity">
    <text evidence="1 9 10">Belongs to the peptidase A8 family.</text>
</comment>
<feature type="active site" evidence="9">
    <location>
        <position position="117"/>
    </location>
</feature>
<comment type="caution">
    <text evidence="11">The sequence shown here is derived from an EMBL/GenBank/DDBJ whole genome shotgun (WGS) entry which is preliminary data.</text>
</comment>
<evidence type="ECO:0000256" key="1">
    <source>
        <dbReference type="ARBA" id="ARBA00006139"/>
    </source>
</evidence>
<feature type="transmembrane region" description="Helical" evidence="9">
    <location>
        <begin position="66"/>
        <end position="84"/>
    </location>
</feature>
<keyword evidence="5 9" id="KW-0064">Aspartyl protease</keyword>
<evidence type="ECO:0000256" key="8">
    <source>
        <dbReference type="ARBA" id="ARBA00023136"/>
    </source>
</evidence>
<dbReference type="Pfam" id="PF01252">
    <property type="entry name" value="Peptidase_A8"/>
    <property type="match status" value="1"/>
</dbReference>
<dbReference type="AlphaFoldDB" id="A0A9C9K0E8"/>
<feature type="transmembrane region" description="Helical" evidence="9">
    <location>
        <begin position="91"/>
        <end position="108"/>
    </location>
</feature>
<evidence type="ECO:0000313" key="11">
    <source>
        <dbReference type="EMBL" id="HEC79001.1"/>
    </source>
</evidence>
<comment type="subcellular location">
    <subcellularLocation>
        <location evidence="9">Cell membrane</location>
        <topology evidence="9">Multi-pass membrane protein</topology>
    </subcellularLocation>
</comment>
<gene>
    <name evidence="9 11" type="primary">lspA</name>
    <name evidence="11" type="ORF">ENI34_07675</name>
</gene>
<name>A0A9C9K0E8_UNCW3</name>
<keyword evidence="3 9" id="KW-0645">Protease</keyword>
<evidence type="ECO:0000256" key="3">
    <source>
        <dbReference type="ARBA" id="ARBA00022670"/>
    </source>
</evidence>
<evidence type="ECO:0000313" key="12">
    <source>
        <dbReference type="Proteomes" id="UP000885826"/>
    </source>
</evidence>
<evidence type="ECO:0000256" key="6">
    <source>
        <dbReference type="ARBA" id="ARBA00022801"/>
    </source>
</evidence>
<evidence type="ECO:0000256" key="7">
    <source>
        <dbReference type="ARBA" id="ARBA00022989"/>
    </source>
</evidence>
<dbReference type="GO" id="GO:0006508">
    <property type="term" value="P:proteolysis"/>
    <property type="evidence" value="ECO:0007669"/>
    <property type="project" value="UniProtKB-KW"/>
</dbReference>
<keyword evidence="6 9" id="KW-0378">Hydrolase</keyword>
<keyword evidence="4 9" id="KW-0812">Transmembrane</keyword>
<evidence type="ECO:0000256" key="2">
    <source>
        <dbReference type="ARBA" id="ARBA00022475"/>
    </source>
</evidence>
<comment type="caution">
    <text evidence="9">Lacks conserved residue(s) required for the propagation of feature annotation.</text>
</comment>
<sequence length="165" mass="18592">MIHKKNIRLFLLFLIGALFLDQISKLLIVNFMTPFDPPVNIIGSYLRFKLTYNPYGVFSISFGPNVLYYIFSIIGALILTYIALSTRNKISLIVFSIIIGGAIGNIADRVRMDYVIDFIDMGIGNLRWFTYNLADAFITVGAVFLLVRELFTKKESSLVEASGSE</sequence>
<dbReference type="EC" id="3.4.23.36" evidence="9"/>
<proteinExistence type="inferred from homology"/>
<dbReference type="PANTHER" id="PTHR33695:SF1">
    <property type="entry name" value="LIPOPROTEIN SIGNAL PEPTIDASE"/>
    <property type="match status" value="1"/>
</dbReference>
<dbReference type="Proteomes" id="UP000885826">
    <property type="component" value="Unassembled WGS sequence"/>
</dbReference>
<dbReference type="GO" id="GO:0004190">
    <property type="term" value="F:aspartic-type endopeptidase activity"/>
    <property type="evidence" value="ECO:0007669"/>
    <property type="project" value="UniProtKB-UniRule"/>
</dbReference>
<evidence type="ECO:0000256" key="4">
    <source>
        <dbReference type="ARBA" id="ARBA00022692"/>
    </source>
</evidence>
<feature type="transmembrane region" description="Helical" evidence="9">
    <location>
        <begin position="128"/>
        <end position="147"/>
    </location>
</feature>
<comment type="catalytic activity">
    <reaction evidence="9">
        <text>Release of signal peptides from bacterial membrane prolipoproteins. Hydrolyzes -Xaa-Yaa-Zaa-|-(S,diacylglyceryl)Cys-, in which Xaa is hydrophobic (preferably Leu), and Yaa (Ala or Ser) and Zaa (Gly or Ala) have small, neutral side chains.</text>
        <dbReference type="EC" id="3.4.23.36"/>
    </reaction>
</comment>
<dbReference type="EMBL" id="DRIG01000084">
    <property type="protein sequence ID" value="HEC79001.1"/>
    <property type="molecule type" value="Genomic_DNA"/>
</dbReference>
<dbReference type="GO" id="GO:0005886">
    <property type="term" value="C:plasma membrane"/>
    <property type="evidence" value="ECO:0007669"/>
    <property type="project" value="UniProtKB-SubCell"/>
</dbReference>
<organism evidence="11 12">
    <name type="scientific">candidate division WOR-3 bacterium</name>
    <dbReference type="NCBI Taxonomy" id="2052148"/>
    <lineage>
        <taxon>Bacteria</taxon>
        <taxon>Bacteria division WOR-3</taxon>
    </lineage>
</organism>
<feature type="active site" evidence="9">
    <location>
        <position position="135"/>
    </location>
</feature>